<keyword evidence="3" id="KW-1185">Reference proteome</keyword>
<accession>A0ABN8ZPG2</accession>
<gene>
    <name evidence="2" type="ORF">MRATA1EN1_LOCUS23838</name>
</gene>
<name>A0ABN8ZPG2_RANTA</name>
<feature type="compositionally biased region" description="Basic and acidic residues" evidence="1">
    <location>
        <begin position="9"/>
        <end position="19"/>
    </location>
</feature>
<dbReference type="Proteomes" id="UP001176941">
    <property type="component" value="Chromosome 4"/>
</dbReference>
<organism evidence="2 3">
    <name type="scientific">Rangifer tarandus platyrhynchus</name>
    <name type="common">Svalbard reindeer</name>
    <dbReference type="NCBI Taxonomy" id="3082113"/>
    <lineage>
        <taxon>Eukaryota</taxon>
        <taxon>Metazoa</taxon>
        <taxon>Chordata</taxon>
        <taxon>Craniata</taxon>
        <taxon>Vertebrata</taxon>
        <taxon>Euteleostomi</taxon>
        <taxon>Mammalia</taxon>
        <taxon>Eutheria</taxon>
        <taxon>Laurasiatheria</taxon>
        <taxon>Artiodactyla</taxon>
        <taxon>Ruminantia</taxon>
        <taxon>Pecora</taxon>
        <taxon>Cervidae</taxon>
        <taxon>Odocoileinae</taxon>
        <taxon>Rangifer</taxon>
    </lineage>
</organism>
<evidence type="ECO:0000313" key="2">
    <source>
        <dbReference type="EMBL" id="CAI9174876.1"/>
    </source>
</evidence>
<dbReference type="EMBL" id="OX459940">
    <property type="protein sequence ID" value="CAI9174876.1"/>
    <property type="molecule type" value="Genomic_DNA"/>
</dbReference>
<feature type="region of interest" description="Disordered" evidence="1">
    <location>
        <begin position="143"/>
        <end position="189"/>
    </location>
</feature>
<feature type="region of interest" description="Disordered" evidence="1">
    <location>
        <begin position="1"/>
        <end position="78"/>
    </location>
</feature>
<sequence length="189" mass="19917">MRAGPGQRPLEDGRSRSRCGDGGAEWGVEEGAALNPRSVCRPEGGLSSGRDLAGGFEEDLPQPTSPRTPLSRDPGDPAWGWEWEGVRSHPLYIRGPRPSEGTPPAQEFALEEPTTAVTAQGNALVLYPAPTVCRAAHAVAQGPEVGPAGARGRPSGDPRVNQSSQSCGQRCPKARVPRYYSPWGGRTGA</sequence>
<proteinExistence type="predicted"/>
<evidence type="ECO:0000256" key="1">
    <source>
        <dbReference type="SAM" id="MobiDB-lite"/>
    </source>
</evidence>
<protein>
    <submittedName>
        <fullName evidence="2">Uncharacterized protein</fullName>
    </submittedName>
</protein>
<evidence type="ECO:0000313" key="3">
    <source>
        <dbReference type="Proteomes" id="UP001176941"/>
    </source>
</evidence>
<reference evidence="2" key="1">
    <citation type="submission" date="2023-04" db="EMBL/GenBank/DDBJ databases">
        <authorList>
            <consortium name="ELIXIR-Norway"/>
        </authorList>
    </citation>
    <scope>NUCLEOTIDE SEQUENCE [LARGE SCALE GENOMIC DNA]</scope>
</reference>